<dbReference type="InterPro" id="IPR039261">
    <property type="entry name" value="FNR_nucleotide-bd"/>
</dbReference>
<organism evidence="3 4">
    <name type="scientific">Stenotrophomonas pictorum JCM 9942</name>
    <dbReference type="NCBI Taxonomy" id="1236960"/>
    <lineage>
        <taxon>Bacteria</taxon>
        <taxon>Pseudomonadati</taxon>
        <taxon>Pseudomonadota</taxon>
        <taxon>Gammaproteobacteria</taxon>
        <taxon>Lysobacterales</taxon>
        <taxon>Lysobacteraceae</taxon>
        <taxon>Stenotrophomonas</taxon>
    </lineage>
</organism>
<dbReference type="InterPro" id="IPR050415">
    <property type="entry name" value="MRET"/>
</dbReference>
<dbReference type="PANTHER" id="PTHR47354">
    <property type="entry name" value="NADH OXIDOREDUCTASE HCR"/>
    <property type="match status" value="1"/>
</dbReference>
<dbReference type="PROSITE" id="PS51085">
    <property type="entry name" value="2FE2S_FER_2"/>
    <property type="match status" value="1"/>
</dbReference>
<feature type="domain" description="2Fe-2S ferredoxin-type" evidence="1">
    <location>
        <begin position="269"/>
        <end position="353"/>
    </location>
</feature>
<feature type="domain" description="FAD-binding FR-type" evidence="2">
    <location>
        <begin position="34"/>
        <end position="134"/>
    </location>
</feature>
<dbReference type="InterPro" id="IPR001433">
    <property type="entry name" value="OxRdtase_FAD/NAD-bd"/>
</dbReference>
<dbReference type="PANTHER" id="PTHR47354:SF3">
    <property type="entry name" value="OXIDOREDUCTASE-RELATED"/>
    <property type="match status" value="1"/>
</dbReference>
<evidence type="ECO:0000313" key="4">
    <source>
        <dbReference type="Proteomes" id="UP000050836"/>
    </source>
</evidence>
<sequence length="353" mass="37967">MSAVYRNAAPPPIHWFSEGFFDFWSTRVHPLWTLRRPLARLVGRTAASADAVTLELQPNRHFDGLLPGQHVNLGVEVDGRLLTRSYSPTPLANGRLAITVKAIPGGKVSQHLAREAALGEVFSLGQAFGEMTVPATPGQRLLLLAAGSGITPMRALLRQLADAGMPAPVDLVYWARRREELCFVDELQALTARHPDFGLHLALTRDPAAPAARVDQWSFAGIEDLGNARVLACGPAGFVEAARMRLHDQVARFESEAFSLPVLPEVEQGTVQVELRHSGRTLTVARGTPLLQALEAQGIQPASGCRMGICNTCVCGKVAGVTRHTLTGEYAGEPSVPLKLCVSSASTDLILEL</sequence>
<evidence type="ECO:0000259" key="2">
    <source>
        <dbReference type="PROSITE" id="PS51384"/>
    </source>
</evidence>
<dbReference type="SUPFAM" id="SSF52343">
    <property type="entry name" value="Ferredoxin reductase-like, C-terminal NADP-linked domain"/>
    <property type="match status" value="1"/>
</dbReference>
<dbReference type="InterPro" id="IPR017938">
    <property type="entry name" value="Riboflavin_synthase-like_b-brl"/>
</dbReference>
<name>A0A0R0AMF0_9GAMM</name>
<dbReference type="Gene3D" id="2.40.30.10">
    <property type="entry name" value="Translation factors"/>
    <property type="match status" value="1"/>
</dbReference>
<dbReference type="InterPro" id="IPR012675">
    <property type="entry name" value="Beta-grasp_dom_sf"/>
</dbReference>
<dbReference type="GO" id="GO:0051536">
    <property type="term" value="F:iron-sulfur cluster binding"/>
    <property type="evidence" value="ECO:0007669"/>
    <property type="project" value="InterPro"/>
</dbReference>
<dbReference type="EMBL" id="LLXS01000025">
    <property type="protein sequence ID" value="KRG41587.1"/>
    <property type="molecule type" value="Genomic_DNA"/>
</dbReference>
<evidence type="ECO:0000259" key="1">
    <source>
        <dbReference type="PROSITE" id="PS51085"/>
    </source>
</evidence>
<dbReference type="SUPFAM" id="SSF63380">
    <property type="entry name" value="Riboflavin synthase domain-like"/>
    <property type="match status" value="1"/>
</dbReference>
<keyword evidence="4" id="KW-1185">Reference proteome</keyword>
<dbReference type="CDD" id="cd00207">
    <property type="entry name" value="fer2"/>
    <property type="match status" value="1"/>
</dbReference>
<accession>A0A0R0AMF0</accession>
<dbReference type="CDD" id="cd06216">
    <property type="entry name" value="FNR_iron_sulfur_binding_2"/>
    <property type="match status" value="1"/>
</dbReference>
<comment type="caution">
    <text evidence="3">The sequence shown here is derived from an EMBL/GenBank/DDBJ whole genome shotgun (WGS) entry which is preliminary data.</text>
</comment>
<gene>
    <name evidence="3" type="ORF">ARC78_10985</name>
</gene>
<evidence type="ECO:0000313" key="3">
    <source>
        <dbReference type="EMBL" id="KRG41587.1"/>
    </source>
</evidence>
<dbReference type="InterPro" id="IPR008333">
    <property type="entry name" value="Cbr1-like_FAD-bd_dom"/>
</dbReference>
<dbReference type="InterPro" id="IPR017927">
    <property type="entry name" value="FAD-bd_FR_type"/>
</dbReference>
<dbReference type="Pfam" id="PF00175">
    <property type="entry name" value="NAD_binding_1"/>
    <property type="match status" value="1"/>
</dbReference>
<dbReference type="RefSeq" id="WP_054657027.1">
    <property type="nucleotide sequence ID" value="NZ_BAZI01000008.1"/>
</dbReference>
<dbReference type="AlphaFoldDB" id="A0A0R0AMF0"/>
<dbReference type="Pfam" id="PF00970">
    <property type="entry name" value="FAD_binding_6"/>
    <property type="match status" value="1"/>
</dbReference>
<reference evidence="3 4" key="1">
    <citation type="submission" date="2015-10" db="EMBL/GenBank/DDBJ databases">
        <title>Genome sequencing and analysis of members of genus Stenotrophomonas.</title>
        <authorList>
            <person name="Patil P.P."/>
            <person name="Midha S."/>
            <person name="Patil P.B."/>
        </authorList>
    </citation>
    <scope>NUCLEOTIDE SEQUENCE [LARGE SCALE GENOMIC DNA]</scope>
    <source>
        <strain evidence="3 4">JCM 9942</strain>
    </source>
</reference>
<dbReference type="Gene3D" id="3.10.20.30">
    <property type="match status" value="1"/>
</dbReference>
<dbReference type="Gene3D" id="3.40.50.80">
    <property type="entry name" value="Nucleotide-binding domain of ferredoxin-NADP reductase (FNR) module"/>
    <property type="match status" value="1"/>
</dbReference>
<dbReference type="OrthoDB" id="9796486at2"/>
<dbReference type="SUPFAM" id="SSF54292">
    <property type="entry name" value="2Fe-2S ferredoxin-like"/>
    <property type="match status" value="1"/>
</dbReference>
<dbReference type="Pfam" id="PF00111">
    <property type="entry name" value="Fer2"/>
    <property type="match status" value="1"/>
</dbReference>
<dbReference type="InterPro" id="IPR001041">
    <property type="entry name" value="2Fe-2S_ferredoxin-type"/>
</dbReference>
<dbReference type="InterPro" id="IPR036010">
    <property type="entry name" value="2Fe-2S_ferredoxin-like_sf"/>
</dbReference>
<dbReference type="PROSITE" id="PS51384">
    <property type="entry name" value="FAD_FR"/>
    <property type="match status" value="1"/>
</dbReference>
<proteinExistence type="predicted"/>
<protein>
    <submittedName>
        <fullName evidence="3">Oxidoreductase</fullName>
    </submittedName>
</protein>
<dbReference type="Proteomes" id="UP000050836">
    <property type="component" value="Unassembled WGS sequence"/>
</dbReference>
<dbReference type="GO" id="GO:0016491">
    <property type="term" value="F:oxidoreductase activity"/>
    <property type="evidence" value="ECO:0007669"/>
    <property type="project" value="InterPro"/>
</dbReference>
<dbReference type="PRINTS" id="PR00406">
    <property type="entry name" value="CYTB5RDTASE"/>
</dbReference>